<sequence>MKLGQVLRLLQAPTEDWMVALGALIQRTVSRGNWARAMRSWNMEETLLARSPTRIAGARTASGLLTSWSRASKVLEIQQAEMTLSGSTNAEIARLTAGVPPEIVSRLGLDNFLALEFQPPNVSIMIYWI</sequence>
<comment type="caution">
    <text evidence="1">The sequence shown here is derived from an EMBL/GenBank/DDBJ whole genome shotgun (WGS) entry which is preliminary data.</text>
</comment>
<evidence type="ECO:0000313" key="1">
    <source>
        <dbReference type="EMBL" id="KAL3686405.1"/>
    </source>
</evidence>
<evidence type="ECO:0000313" key="2">
    <source>
        <dbReference type="Proteomes" id="UP001633002"/>
    </source>
</evidence>
<dbReference type="AlphaFoldDB" id="A0ABD3H7Z8"/>
<gene>
    <name evidence="1" type="ORF">R1sor_008979</name>
</gene>
<organism evidence="1 2">
    <name type="scientific">Riccia sorocarpa</name>
    <dbReference type="NCBI Taxonomy" id="122646"/>
    <lineage>
        <taxon>Eukaryota</taxon>
        <taxon>Viridiplantae</taxon>
        <taxon>Streptophyta</taxon>
        <taxon>Embryophyta</taxon>
        <taxon>Marchantiophyta</taxon>
        <taxon>Marchantiopsida</taxon>
        <taxon>Marchantiidae</taxon>
        <taxon>Marchantiales</taxon>
        <taxon>Ricciaceae</taxon>
        <taxon>Riccia</taxon>
    </lineage>
</organism>
<name>A0ABD3H7Z8_9MARC</name>
<dbReference type="Proteomes" id="UP001633002">
    <property type="component" value="Unassembled WGS sequence"/>
</dbReference>
<accession>A0ABD3H7Z8</accession>
<proteinExistence type="predicted"/>
<dbReference type="EMBL" id="JBJQOH010000005">
    <property type="protein sequence ID" value="KAL3686405.1"/>
    <property type="molecule type" value="Genomic_DNA"/>
</dbReference>
<reference evidence="1 2" key="1">
    <citation type="submission" date="2024-09" db="EMBL/GenBank/DDBJ databases">
        <title>Chromosome-scale assembly of Riccia sorocarpa.</title>
        <authorList>
            <person name="Paukszto L."/>
        </authorList>
    </citation>
    <scope>NUCLEOTIDE SEQUENCE [LARGE SCALE GENOMIC DNA]</scope>
    <source>
        <strain evidence="1">LP-2024</strain>
        <tissue evidence="1">Aerial parts of the thallus</tissue>
    </source>
</reference>
<keyword evidence="2" id="KW-1185">Reference proteome</keyword>
<protein>
    <submittedName>
        <fullName evidence="1">Uncharacterized protein</fullName>
    </submittedName>
</protein>